<name>A0A1I5AVM9_9NEIS</name>
<sequence>MLLRTDKPKIKWREEFTLPAKPDTWGNPEPLGTRSVSTDGRVSITEREVSPERGIIFNSWAVAPGDPKGRYVIRVFIEGVLASVFEFDVQ</sequence>
<accession>A0A1I5AVM9</accession>
<protein>
    <submittedName>
        <fullName evidence="1">Uncharacterized protein</fullName>
    </submittedName>
</protein>
<dbReference type="Proteomes" id="UP000242869">
    <property type="component" value="Unassembled WGS sequence"/>
</dbReference>
<dbReference type="STRING" id="83765.SAMN05660284_02008"/>
<evidence type="ECO:0000313" key="2">
    <source>
        <dbReference type="Proteomes" id="UP000242869"/>
    </source>
</evidence>
<gene>
    <name evidence="1" type="ORF">SAMN05660284_02008</name>
</gene>
<organism evidence="1 2">
    <name type="scientific">Formivibrio citricus</name>
    <dbReference type="NCBI Taxonomy" id="83765"/>
    <lineage>
        <taxon>Bacteria</taxon>
        <taxon>Pseudomonadati</taxon>
        <taxon>Pseudomonadota</taxon>
        <taxon>Betaproteobacteria</taxon>
        <taxon>Neisseriales</taxon>
        <taxon>Chitinibacteraceae</taxon>
        <taxon>Formivibrio</taxon>
    </lineage>
</organism>
<evidence type="ECO:0000313" key="1">
    <source>
        <dbReference type="EMBL" id="SFN66513.1"/>
    </source>
</evidence>
<keyword evidence="2" id="KW-1185">Reference proteome</keyword>
<dbReference type="EMBL" id="FOVE01000014">
    <property type="protein sequence ID" value="SFN66513.1"/>
    <property type="molecule type" value="Genomic_DNA"/>
</dbReference>
<proteinExistence type="predicted"/>
<dbReference type="AlphaFoldDB" id="A0A1I5AVM9"/>
<reference evidence="2" key="1">
    <citation type="submission" date="2016-10" db="EMBL/GenBank/DDBJ databases">
        <authorList>
            <person name="Varghese N."/>
            <person name="Submissions S."/>
        </authorList>
    </citation>
    <scope>NUCLEOTIDE SEQUENCE [LARGE SCALE GENOMIC DNA]</scope>
    <source>
        <strain evidence="2">DSM 6150</strain>
    </source>
</reference>